<dbReference type="NCBIfam" id="TIGR01080">
    <property type="entry name" value="rplX_A_E"/>
    <property type="match status" value="1"/>
</dbReference>
<dbReference type="GO" id="GO:0003735">
    <property type="term" value="F:structural constituent of ribosome"/>
    <property type="evidence" value="ECO:0007669"/>
    <property type="project" value="InterPro"/>
</dbReference>
<evidence type="ECO:0000256" key="1">
    <source>
        <dbReference type="ARBA" id="ARBA00010618"/>
    </source>
</evidence>
<dbReference type="SUPFAM" id="SSF50104">
    <property type="entry name" value="Translation proteins SH3-like domain"/>
    <property type="match status" value="1"/>
</dbReference>
<dbReference type="InterPro" id="IPR008991">
    <property type="entry name" value="Translation_prot_SH3-like_sf"/>
</dbReference>
<comment type="similarity">
    <text evidence="1">Belongs to the universal ribosomal protein uL24 family.</text>
</comment>
<feature type="region of interest" description="Disordered" evidence="4">
    <location>
        <begin position="1"/>
        <end position="27"/>
    </location>
</feature>
<keyword evidence="2" id="KW-0689">Ribosomal protein</keyword>
<sequence length="127" mass="14308">MKVSHDVTSSRRKQRKQHFAAPSSERRIRMSAPLSKEMRTKFAVKSLPIRINDEVKVTRGSHKGKEGKVVSVYRKKYVIHIERVTREKVNGASVPVGVDASKVEITNVATNKDRSDLIVRKGGKAEK</sequence>
<dbReference type="OMA" id="VRIMRGD"/>
<dbReference type="EMBL" id="MCFI01000004">
    <property type="protein sequence ID" value="ORY85756.1"/>
    <property type="molecule type" value="Genomic_DNA"/>
</dbReference>
<dbReference type="InterPro" id="IPR041988">
    <property type="entry name" value="Ribosomal_uL24_KOW"/>
</dbReference>
<name>A0A1Y2FRD2_PROLT</name>
<dbReference type="OrthoDB" id="1688503at2759"/>
<dbReference type="SMART" id="SM00739">
    <property type="entry name" value="KOW"/>
    <property type="match status" value="1"/>
</dbReference>
<dbReference type="InterPro" id="IPR005824">
    <property type="entry name" value="KOW"/>
</dbReference>
<dbReference type="GO" id="GO:0006412">
    <property type="term" value="P:translation"/>
    <property type="evidence" value="ECO:0007669"/>
    <property type="project" value="InterPro"/>
</dbReference>
<evidence type="ECO:0000256" key="4">
    <source>
        <dbReference type="SAM" id="MobiDB-lite"/>
    </source>
</evidence>
<dbReference type="Pfam" id="PF00467">
    <property type="entry name" value="KOW"/>
    <property type="match status" value="1"/>
</dbReference>
<gene>
    <name evidence="6" type="ORF">BCR37DRAFT_344393</name>
</gene>
<reference evidence="6 7" key="1">
    <citation type="submission" date="2016-07" db="EMBL/GenBank/DDBJ databases">
        <title>Pervasive Adenine N6-methylation of Active Genes in Fungi.</title>
        <authorList>
            <consortium name="DOE Joint Genome Institute"/>
            <person name="Mondo S.J."/>
            <person name="Dannebaum R.O."/>
            <person name="Kuo R.C."/>
            <person name="Labutti K."/>
            <person name="Haridas S."/>
            <person name="Kuo A."/>
            <person name="Salamov A."/>
            <person name="Ahrendt S.R."/>
            <person name="Lipzen A."/>
            <person name="Sullivan W."/>
            <person name="Andreopoulos W.B."/>
            <person name="Clum A."/>
            <person name="Lindquist E."/>
            <person name="Daum C."/>
            <person name="Ramamoorthy G.K."/>
            <person name="Gryganskyi A."/>
            <person name="Culley D."/>
            <person name="Magnuson J.K."/>
            <person name="James T.Y."/>
            <person name="O'Malley M.A."/>
            <person name="Stajich J.E."/>
            <person name="Spatafora J.W."/>
            <person name="Visel A."/>
            <person name="Grigoriev I.V."/>
        </authorList>
    </citation>
    <scope>NUCLEOTIDE SEQUENCE [LARGE SCALE GENOMIC DNA]</scope>
    <source>
        <strain evidence="6 7">12-1054</strain>
    </source>
</reference>
<dbReference type="GO" id="GO:0015934">
    <property type="term" value="C:large ribosomal subunit"/>
    <property type="evidence" value="ECO:0007669"/>
    <property type="project" value="InterPro"/>
</dbReference>
<dbReference type="FunFam" id="2.30.30.30:FF:000009">
    <property type="entry name" value="60S ribosomal protein L26"/>
    <property type="match status" value="1"/>
</dbReference>
<keyword evidence="7" id="KW-1185">Reference proteome</keyword>
<dbReference type="RefSeq" id="XP_040727238.1">
    <property type="nucleotide sequence ID" value="XM_040867560.1"/>
</dbReference>
<organism evidence="6 7">
    <name type="scientific">Protomyces lactucae-debilis</name>
    <dbReference type="NCBI Taxonomy" id="2754530"/>
    <lineage>
        <taxon>Eukaryota</taxon>
        <taxon>Fungi</taxon>
        <taxon>Dikarya</taxon>
        <taxon>Ascomycota</taxon>
        <taxon>Taphrinomycotina</taxon>
        <taxon>Taphrinomycetes</taxon>
        <taxon>Taphrinales</taxon>
        <taxon>Protomycetaceae</taxon>
        <taxon>Protomyces</taxon>
    </lineage>
</organism>
<dbReference type="CDD" id="cd06089">
    <property type="entry name" value="KOW_RPL26"/>
    <property type="match status" value="1"/>
</dbReference>
<dbReference type="Proteomes" id="UP000193685">
    <property type="component" value="Unassembled WGS sequence"/>
</dbReference>
<dbReference type="GO" id="GO:0003723">
    <property type="term" value="F:RNA binding"/>
    <property type="evidence" value="ECO:0007669"/>
    <property type="project" value="InterPro"/>
</dbReference>
<accession>A0A1Y2FRD2</accession>
<dbReference type="GeneID" id="63784159"/>
<evidence type="ECO:0000259" key="5">
    <source>
        <dbReference type="SMART" id="SM00739"/>
    </source>
</evidence>
<protein>
    <submittedName>
        <fullName evidence="6">Translation protein SH3-like domain-containing protein</fullName>
    </submittedName>
</protein>
<feature type="domain" description="KOW" evidence="5">
    <location>
        <begin position="48"/>
        <end position="75"/>
    </location>
</feature>
<evidence type="ECO:0000313" key="7">
    <source>
        <dbReference type="Proteomes" id="UP000193685"/>
    </source>
</evidence>
<dbReference type="PANTHER" id="PTHR11143">
    <property type="entry name" value="60S RIBOSOMAL PROTEIN L26 FAMILY MEMBER"/>
    <property type="match status" value="1"/>
</dbReference>
<evidence type="ECO:0000256" key="2">
    <source>
        <dbReference type="ARBA" id="ARBA00022980"/>
    </source>
</evidence>
<comment type="caution">
    <text evidence="6">The sequence shown here is derived from an EMBL/GenBank/DDBJ whole genome shotgun (WGS) entry which is preliminary data.</text>
</comment>
<evidence type="ECO:0000256" key="3">
    <source>
        <dbReference type="ARBA" id="ARBA00023274"/>
    </source>
</evidence>
<dbReference type="Gene3D" id="2.30.30.30">
    <property type="match status" value="1"/>
</dbReference>
<dbReference type="InterPro" id="IPR014722">
    <property type="entry name" value="Rib_uL2_dom2"/>
</dbReference>
<proteinExistence type="inferred from homology"/>
<dbReference type="Pfam" id="PF16906">
    <property type="entry name" value="Ribosomal_L26"/>
    <property type="match status" value="1"/>
</dbReference>
<evidence type="ECO:0000313" key="6">
    <source>
        <dbReference type="EMBL" id="ORY85756.1"/>
    </source>
</evidence>
<keyword evidence="3" id="KW-0687">Ribonucleoprotein</keyword>
<dbReference type="AlphaFoldDB" id="A0A1Y2FRD2"/>
<dbReference type="InterPro" id="IPR005756">
    <property type="entry name" value="Ribosomal_uL24_euk/arc"/>
</dbReference>
<dbReference type="STRING" id="56484.A0A1Y2FRD2"/>